<keyword evidence="2" id="KW-1185">Reference proteome</keyword>
<dbReference type="AlphaFoldDB" id="A0A9Q0YM98"/>
<comment type="caution">
    <text evidence="1">The sequence shown here is derived from an EMBL/GenBank/DDBJ whole genome shotgun (WGS) entry which is preliminary data.</text>
</comment>
<organism evidence="1 2">
    <name type="scientific">Holothuria leucospilota</name>
    <name type="common">Black long sea cucumber</name>
    <name type="synonym">Mertensiothuria leucospilota</name>
    <dbReference type="NCBI Taxonomy" id="206669"/>
    <lineage>
        <taxon>Eukaryota</taxon>
        <taxon>Metazoa</taxon>
        <taxon>Echinodermata</taxon>
        <taxon>Eleutherozoa</taxon>
        <taxon>Echinozoa</taxon>
        <taxon>Holothuroidea</taxon>
        <taxon>Aspidochirotacea</taxon>
        <taxon>Aspidochirotida</taxon>
        <taxon>Holothuriidae</taxon>
        <taxon>Holothuria</taxon>
    </lineage>
</organism>
<reference evidence="1" key="1">
    <citation type="submission" date="2021-10" db="EMBL/GenBank/DDBJ databases">
        <title>Tropical sea cucumber genome reveals ecological adaptation and Cuvierian tubules defense mechanism.</title>
        <authorList>
            <person name="Chen T."/>
        </authorList>
    </citation>
    <scope>NUCLEOTIDE SEQUENCE</scope>
    <source>
        <strain evidence="1">Nanhai2018</strain>
        <tissue evidence="1">Muscle</tissue>
    </source>
</reference>
<proteinExistence type="predicted"/>
<name>A0A9Q0YM98_HOLLE</name>
<dbReference type="EMBL" id="JAIZAY010000019">
    <property type="protein sequence ID" value="KAJ8023925.1"/>
    <property type="molecule type" value="Genomic_DNA"/>
</dbReference>
<accession>A0A9Q0YM98</accession>
<sequence>MLLIVCDELFTYLKILYLFWHRRTLISSSLPSLPTLSREPLDQLRLPSLRLKLFNLVVNYYSEMDFCIYISVLLFISSASATPLLERKDLEHGIDGAINNGIYTTEDTYGGFMVLFDYSQDLLIIKNTTTQTCFFSPLEKYDLVIDHAELTLGKGDSQNNFLVTAKADVAKTVLLSMENASIRLEDLNSDVKVANQCVGRPSYWMVQYGGGKERRDAREGCGCCCCGCCCCGRSCSISSDRSE</sequence>
<evidence type="ECO:0000313" key="2">
    <source>
        <dbReference type="Proteomes" id="UP001152320"/>
    </source>
</evidence>
<gene>
    <name evidence="1" type="ORF">HOLleu_36502</name>
</gene>
<evidence type="ECO:0000313" key="1">
    <source>
        <dbReference type="EMBL" id="KAJ8023925.1"/>
    </source>
</evidence>
<protein>
    <submittedName>
        <fullName evidence="1">Uncharacterized protein</fullName>
    </submittedName>
</protein>
<dbReference type="Proteomes" id="UP001152320">
    <property type="component" value="Chromosome 19"/>
</dbReference>